<protein>
    <recommendedName>
        <fullName evidence="1">Transposase IS110-like N-terminal domain-containing protein</fullName>
    </recommendedName>
</protein>
<sequence>MEDYFTVVLANVQRIKKNIPGRKTDVCDAEWIAKLLRVGLIESSFIPSEDLRELCDLCRLRKKRIGSLTVEKNRI</sequence>
<dbReference type="AlphaFoldDB" id="A0A4R4EF87"/>
<keyword evidence="3" id="KW-1185">Reference proteome</keyword>
<evidence type="ECO:0000313" key="3">
    <source>
        <dbReference type="Proteomes" id="UP000295418"/>
    </source>
</evidence>
<dbReference type="InterPro" id="IPR002525">
    <property type="entry name" value="Transp_IS110-like_N"/>
</dbReference>
<evidence type="ECO:0000313" key="2">
    <source>
        <dbReference type="EMBL" id="TCZ78409.1"/>
    </source>
</evidence>
<dbReference type="GO" id="GO:0004803">
    <property type="term" value="F:transposase activity"/>
    <property type="evidence" value="ECO:0007669"/>
    <property type="project" value="InterPro"/>
</dbReference>
<gene>
    <name evidence="2" type="ORF">E0485_07855</name>
</gene>
<dbReference type="Pfam" id="PF01548">
    <property type="entry name" value="DEDD_Tnp_IS110"/>
    <property type="match status" value="1"/>
</dbReference>
<name>A0A4R4EF87_9BACL</name>
<reference evidence="2 3" key="1">
    <citation type="submission" date="2019-03" db="EMBL/GenBank/DDBJ databases">
        <authorList>
            <person name="Kim M.K.M."/>
        </authorList>
    </citation>
    <scope>NUCLEOTIDE SEQUENCE [LARGE SCALE GENOMIC DNA]</scope>
    <source>
        <strain evidence="2 3">18JY21-1</strain>
    </source>
</reference>
<dbReference type="Proteomes" id="UP000295418">
    <property type="component" value="Unassembled WGS sequence"/>
</dbReference>
<feature type="domain" description="Transposase IS110-like N-terminal" evidence="1">
    <location>
        <begin position="8"/>
        <end position="75"/>
    </location>
</feature>
<dbReference type="InterPro" id="IPR047650">
    <property type="entry name" value="Transpos_IS110"/>
</dbReference>
<dbReference type="PANTHER" id="PTHR33055:SF15">
    <property type="entry name" value="TRANSPOSASE-RELATED"/>
    <property type="match status" value="1"/>
</dbReference>
<dbReference type="GO" id="GO:0003677">
    <property type="term" value="F:DNA binding"/>
    <property type="evidence" value="ECO:0007669"/>
    <property type="project" value="InterPro"/>
</dbReference>
<accession>A0A4R4EF87</accession>
<dbReference type="GO" id="GO:0006313">
    <property type="term" value="P:DNA transposition"/>
    <property type="evidence" value="ECO:0007669"/>
    <property type="project" value="InterPro"/>
</dbReference>
<evidence type="ECO:0000259" key="1">
    <source>
        <dbReference type="Pfam" id="PF01548"/>
    </source>
</evidence>
<dbReference type="PANTHER" id="PTHR33055">
    <property type="entry name" value="TRANSPOSASE FOR INSERTION SEQUENCE ELEMENT IS1111A"/>
    <property type="match status" value="1"/>
</dbReference>
<organism evidence="2 3">
    <name type="scientific">Paenibacillus albiflavus</name>
    <dbReference type="NCBI Taxonomy" id="2545760"/>
    <lineage>
        <taxon>Bacteria</taxon>
        <taxon>Bacillati</taxon>
        <taxon>Bacillota</taxon>
        <taxon>Bacilli</taxon>
        <taxon>Bacillales</taxon>
        <taxon>Paenibacillaceae</taxon>
        <taxon>Paenibacillus</taxon>
    </lineage>
</organism>
<dbReference type="EMBL" id="SKFG01000005">
    <property type="protein sequence ID" value="TCZ78409.1"/>
    <property type="molecule type" value="Genomic_DNA"/>
</dbReference>
<proteinExistence type="predicted"/>
<dbReference type="OrthoDB" id="9815354at2"/>
<comment type="caution">
    <text evidence="2">The sequence shown here is derived from an EMBL/GenBank/DDBJ whole genome shotgun (WGS) entry which is preliminary data.</text>
</comment>